<dbReference type="RefSeq" id="WP_182168368.1">
    <property type="nucleotide sequence ID" value="NZ_JACFXV010000070.1"/>
</dbReference>
<dbReference type="AlphaFoldDB" id="A0A839AKJ0"/>
<gene>
    <name evidence="1" type="ORF">H2509_20650</name>
</gene>
<protein>
    <submittedName>
        <fullName evidence="1">Uncharacterized protein</fullName>
    </submittedName>
</protein>
<organism evidence="1 2">
    <name type="scientific">Stappia albiluteola</name>
    <dbReference type="NCBI Taxonomy" id="2758565"/>
    <lineage>
        <taxon>Bacteria</taxon>
        <taxon>Pseudomonadati</taxon>
        <taxon>Pseudomonadota</taxon>
        <taxon>Alphaproteobacteria</taxon>
        <taxon>Hyphomicrobiales</taxon>
        <taxon>Stappiaceae</taxon>
        <taxon>Stappia</taxon>
    </lineage>
</organism>
<dbReference type="EMBL" id="JACFXV010000070">
    <property type="protein sequence ID" value="MBA5779548.1"/>
    <property type="molecule type" value="Genomic_DNA"/>
</dbReference>
<reference evidence="1 2" key="1">
    <citation type="submission" date="2020-07" db="EMBL/GenBank/DDBJ databases">
        <title>Stappia sp., F7233, whole genome shotgun sequencing project.</title>
        <authorList>
            <person name="Jiang S."/>
            <person name="Liu Z.W."/>
            <person name="Du Z.J."/>
        </authorList>
    </citation>
    <scope>NUCLEOTIDE SEQUENCE [LARGE SCALE GENOMIC DNA]</scope>
    <source>
        <strain evidence="1 2">F7233</strain>
    </source>
</reference>
<keyword evidence="2" id="KW-1185">Reference proteome</keyword>
<dbReference type="Proteomes" id="UP000541109">
    <property type="component" value="Unassembled WGS sequence"/>
</dbReference>
<accession>A0A839AKJ0</accession>
<comment type="caution">
    <text evidence="1">The sequence shown here is derived from an EMBL/GenBank/DDBJ whole genome shotgun (WGS) entry which is preliminary data.</text>
</comment>
<proteinExistence type="predicted"/>
<evidence type="ECO:0000313" key="1">
    <source>
        <dbReference type="EMBL" id="MBA5779548.1"/>
    </source>
</evidence>
<evidence type="ECO:0000313" key="2">
    <source>
        <dbReference type="Proteomes" id="UP000541109"/>
    </source>
</evidence>
<sequence length="58" mass="6245">MARADIASVLANFVEFVSAGGSIYIVTQCTPETIDRLAVLGIETEDLEPDADFEHSES</sequence>
<name>A0A839AKJ0_9HYPH</name>